<feature type="region of interest" description="Disordered" evidence="6">
    <location>
        <begin position="309"/>
        <end position="343"/>
    </location>
</feature>
<dbReference type="Pfam" id="PF02653">
    <property type="entry name" value="BPD_transp_2"/>
    <property type="match status" value="1"/>
</dbReference>
<feature type="transmembrane region" description="Helical" evidence="7">
    <location>
        <begin position="289"/>
        <end position="305"/>
    </location>
</feature>
<feature type="transmembrane region" description="Helical" evidence="7">
    <location>
        <begin position="12"/>
        <end position="29"/>
    </location>
</feature>
<reference evidence="9" key="2">
    <citation type="submission" date="2020-08" db="EMBL/GenBank/DDBJ databases">
        <title>The Agave Microbiome: Exploring the role of microbial communities in plant adaptations to desert environments.</title>
        <authorList>
            <person name="Partida-Martinez L.P."/>
        </authorList>
    </citation>
    <scope>NUCLEOTIDE SEQUENCE [LARGE SCALE GENOMIC DNA]</scope>
    <source>
        <strain evidence="9">AT2.8</strain>
    </source>
</reference>
<keyword evidence="5 7" id="KW-0472">Membrane</keyword>
<keyword evidence="4 7" id="KW-1133">Transmembrane helix</keyword>
<name>A0A852T7D0_9BACI</name>
<proteinExistence type="predicted"/>
<dbReference type="GO" id="GO:0005886">
    <property type="term" value="C:plasma membrane"/>
    <property type="evidence" value="ECO:0007669"/>
    <property type="project" value="UniProtKB-SubCell"/>
</dbReference>
<dbReference type="AlphaFoldDB" id="A0A852T7D0"/>
<feature type="transmembrane region" description="Helical" evidence="7">
    <location>
        <begin position="59"/>
        <end position="81"/>
    </location>
</feature>
<feature type="transmembrane region" description="Helical" evidence="7">
    <location>
        <begin position="151"/>
        <end position="173"/>
    </location>
</feature>
<feature type="transmembrane region" description="Helical" evidence="7">
    <location>
        <begin position="87"/>
        <end position="104"/>
    </location>
</feature>
<feature type="transmembrane region" description="Helical" evidence="7">
    <location>
        <begin position="194"/>
        <end position="220"/>
    </location>
</feature>
<evidence type="ECO:0000256" key="6">
    <source>
        <dbReference type="SAM" id="MobiDB-lite"/>
    </source>
</evidence>
<evidence type="ECO:0000256" key="2">
    <source>
        <dbReference type="ARBA" id="ARBA00022475"/>
    </source>
</evidence>
<comment type="caution">
    <text evidence="8">The sequence shown here is derived from an EMBL/GenBank/DDBJ whole genome shotgun (WGS) entry which is preliminary data.</text>
</comment>
<evidence type="ECO:0000313" key="8">
    <source>
        <dbReference type="EMBL" id="NYE04553.1"/>
    </source>
</evidence>
<dbReference type="GO" id="GO:0022857">
    <property type="term" value="F:transmembrane transporter activity"/>
    <property type="evidence" value="ECO:0007669"/>
    <property type="project" value="InterPro"/>
</dbReference>
<dbReference type="PANTHER" id="PTHR32196:SF69">
    <property type="entry name" value="BRANCHED-CHAIN AMINO ACID TRANSPORT SYSTEM, PERMEASE PROTEIN"/>
    <property type="match status" value="1"/>
</dbReference>
<keyword evidence="2" id="KW-1003">Cell membrane</keyword>
<dbReference type="PANTHER" id="PTHR32196">
    <property type="entry name" value="ABC TRANSPORTER PERMEASE PROTEIN YPHD-RELATED-RELATED"/>
    <property type="match status" value="1"/>
</dbReference>
<dbReference type="Proteomes" id="UP000548423">
    <property type="component" value="Unassembled WGS sequence"/>
</dbReference>
<evidence type="ECO:0000256" key="4">
    <source>
        <dbReference type="ARBA" id="ARBA00022989"/>
    </source>
</evidence>
<comment type="subcellular location">
    <subcellularLocation>
        <location evidence="1">Cell membrane</location>
        <topology evidence="1">Multi-pass membrane protein</topology>
    </subcellularLocation>
</comment>
<accession>A0A852T7D0</accession>
<reference evidence="9" key="1">
    <citation type="submission" date="2020-07" db="EMBL/GenBank/DDBJ databases">
        <authorList>
            <person name="Partida-Martinez L."/>
            <person name="Huntemann M."/>
            <person name="Clum A."/>
            <person name="Wang J."/>
            <person name="Palaniappan K."/>
            <person name="Ritter S."/>
            <person name="Chen I.-M."/>
            <person name="Stamatis D."/>
            <person name="Reddy T."/>
            <person name="O'Malley R."/>
            <person name="Daum C."/>
            <person name="Shapiro N."/>
            <person name="Ivanova N."/>
            <person name="Kyrpides N."/>
            <person name="Woyke T."/>
        </authorList>
    </citation>
    <scope>NUCLEOTIDE SEQUENCE [LARGE SCALE GENOMIC DNA]</scope>
    <source>
        <strain evidence="9">AT2.8</strain>
    </source>
</reference>
<organism evidence="8 9">
    <name type="scientific">Neobacillus niacini</name>
    <dbReference type="NCBI Taxonomy" id="86668"/>
    <lineage>
        <taxon>Bacteria</taxon>
        <taxon>Bacillati</taxon>
        <taxon>Bacillota</taxon>
        <taxon>Bacilli</taxon>
        <taxon>Bacillales</taxon>
        <taxon>Bacillaceae</taxon>
        <taxon>Neobacillus</taxon>
    </lineage>
</organism>
<dbReference type="CDD" id="cd06574">
    <property type="entry name" value="TM_PBP1_branched-chain-AA_like"/>
    <property type="match status" value="1"/>
</dbReference>
<evidence type="ECO:0000256" key="3">
    <source>
        <dbReference type="ARBA" id="ARBA00022692"/>
    </source>
</evidence>
<dbReference type="InterPro" id="IPR001851">
    <property type="entry name" value="ABC_transp_permease"/>
</dbReference>
<gene>
    <name evidence="8" type="ORF">F4694_001302</name>
</gene>
<feature type="compositionally biased region" description="Basic residues" evidence="6">
    <location>
        <begin position="310"/>
        <end position="319"/>
    </location>
</feature>
<dbReference type="EMBL" id="JACCBX010000003">
    <property type="protein sequence ID" value="NYE04553.1"/>
    <property type="molecule type" value="Genomic_DNA"/>
</dbReference>
<evidence type="ECO:0000313" key="9">
    <source>
        <dbReference type="Proteomes" id="UP000548423"/>
    </source>
</evidence>
<evidence type="ECO:0000256" key="7">
    <source>
        <dbReference type="SAM" id="Phobius"/>
    </source>
</evidence>
<feature type="compositionally biased region" description="Basic and acidic residues" evidence="6">
    <location>
        <begin position="329"/>
        <end position="343"/>
    </location>
</feature>
<feature type="transmembrane region" description="Helical" evidence="7">
    <location>
        <begin position="258"/>
        <end position="277"/>
    </location>
</feature>
<keyword evidence="3 7" id="KW-0812">Transmembrane</keyword>
<feature type="transmembrane region" description="Helical" evidence="7">
    <location>
        <begin position="226"/>
        <end position="246"/>
    </location>
</feature>
<protein>
    <submittedName>
        <fullName evidence="8">ABC transport system permease protein</fullName>
    </submittedName>
</protein>
<sequence length="343" mass="36610">MFTAIFGSFEAGIIYAIMALGVYLSFRILDFPDLTVDGSFVTGAALSAVLIAGGMNPFLATILALFAGFAAGCMTGLLHTFGKINNLLSGILMMIALYSINLRIMGRSNIPLLNTETSFTKIGEFFDSLGIDSFFNSLLTMVGLGDSLPGTWGILIFMIIVTFVIKWLTDLFLQTEIGLAVRATGNNKQMIRSFSANTNLLTILGLGLSNALVAFSGALIAQQGGFADVGMGIGMIVIGLASVIIGEALFGTKSIARATLAVIGGSIIYRIVVTLALRVEFLDPGDMKVITALIVIIALTAPKLIEHSKEKKRKAKRRQEKMNRLQASAERKGENHAALKSDS</sequence>
<evidence type="ECO:0000256" key="5">
    <source>
        <dbReference type="ARBA" id="ARBA00023136"/>
    </source>
</evidence>
<evidence type="ECO:0000256" key="1">
    <source>
        <dbReference type="ARBA" id="ARBA00004651"/>
    </source>
</evidence>